<dbReference type="AlphaFoldDB" id="A0AAU9JY71"/>
<dbReference type="InterPro" id="IPR004307">
    <property type="entry name" value="TspO_MBR"/>
</dbReference>
<dbReference type="GO" id="GO:0033013">
    <property type="term" value="P:tetrapyrrole metabolic process"/>
    <property type="evidence" value="ECO:0007669"/>
    <property type="project" value="UniProtKB-ARBA"/>
</dbReference>
<keyword evidence="8" id="KW-1185">Reference proteome</keyword>
<dbReference type="PANTHER" id="PTHR10057:SF0">
    <property type="entry name" value="TRANSLOCATOR PROTEIN"/>
    <property type="match status" value="1"/>
</dbReference>
<evidence type="ECO:0000313" key="7">
    <source>
        <dbReference type="EMBL" id="CAG9326658.1"/>
    </source>
</evidence>
<dbReference type="PANTHER" id="PTHR10057">
    <property type="entry name" value="PERIPHERAL-TYPE BENZODIAZEPINE RECEPTOR"/>
    <property type="match status" value="1"/>
</dbReference>
<evidence type="ECO:0000256" key="1">
    <source>
        <dbReference type="ARBA" id="ARBA00004141"/>
    </source>
</evidence>
<feature type="transmembrane region" description="Helical" evidence="6">
    <location>
        <begin position="152"/>
        <end position="173"/>
    </location>
</feature>
<evidence type="ECO:0008006" key="9">
    <source>
        <dbReference type="Google" id="ProtNLM"/>
    </source>
</evidence>
<name>A0AAU9JY71_9CILI</name>
<dbReference type="GO" id="GO:0016020">
    <property type="term" value="C:membrane"/>
    <property type="evidence" value="ECO:0007669"/>
    <property type="project" value="UniProtKB-SubCell"/>
</dbReference>
<evidence type="ECO:0000256" key="3">
    <source>
        <dbReference type="ARBA" id="ARBA00022692"/>
    </source>
</evidence>
<dbReference type="Proteomes" id="UP001162131">
    <property type="component" value="Unassembled WGS sequence"/>
</dbReference>
<gene>
    <name evidence="7" type="ORF">BSTOLATCC_MIC41932</name>
</gene>
<evidence type="ECO:0000256" key="6">
    <source>
        <dbReference type="SAM" id="Phobius"/>
    </source>
</evidence>
<dbReference type="Pfam" id="PF03073">
    <property type="entry name" value="TspO_MBR"/>
    <property type="match status" value="1"/>
</dbReference>
<evidence type="ECO:0000256" key="5">
    <source>
        <dbReference type="ARBA" id="ARBA00023136"/>
    </source>
</evidence>
<reference evidence="7" key="1">
    <citation type="submission" date="2021-09" db="EMBL/GenBank/DDBJ databases">
        <authorList>
            <consortium name="AG Swart"/>
            <person name="Singh M."/>
            <person name="Singh A."/>
            <person name="Seah K."/>
            <person name="Emmerich C."/>
        </authorList>
    </citation>
    <scope>NUCLEOTIDE SEQUENCE</scope>
    <source>
        <strain evidence="7">ATCC30299</strain>
    </source>
</reference>
<keyword evidence="4 6" id="KW-1133">Transmembrane helix</keyword>
<dbReference type="PIRSF" id="PIRSF005859">
    <property type="entry name" value="PBR"/>
    <property type="match status" value="1"/>
</dbReference>
<protein>
    <recommendedName>
        <fullName evidence="9">Tryptophan-rich sensory protein</fullName>
    </recommendedName>
</protein>
<evidence type="ECO:0000256" key="4">
    <source>
        <dbReference type="ARBA" id="ARBA00022989"/>
    </source>
</evidence>
<comment type="similarity">
    <text evidence="2">Belongs to the TspO/BZRP family.</text>
</comment>
<dbReference type="Gene3D" id="1.20.1260.100">
    <property type="entry name" value="TspO/MBR protein"/>
    <property type="match status" value="1"/>
</dbReference>
<evidence type="ECO:0000313" key="8">
    <source>
        <dbReference type="Proteomes" id="UP001162131"/>
    </source>
</evidence>
<comment type="caution">
    <text evidence="7">The sequence shown here is derived from an EMBL/GenBank/DDBJ whole genome shotgun (WGS) entry which is preliminary data.</text>
</comment>
<dbReference type="CDD" id="cd15904">
    <property type="entry name" value="TSPO_MBR"/>
    <property type="match status" value="1"/>
</dbReference>
<dbReference type="EMBL" id="CAJZBQ010000041">
    <property type="protein sequence ID" value="CAG9326658.1"/>
    <property type="molecule type" value="Genomic_DNA"/>
</dbReference>
<organism evidence="7 8">
    <name type="scientific">Blepharisma stoltei</name>
    <dbReference type="NCBI Taxonomy" id="1481888"/>
    <lineage>
        <taxon>Eukaryota</taxon>
        <taxon>Sar</taxon>
        <taxon>Alveolata</taxon>
        <taxon>Ciliophora</taxon>
        <taxon>Postciliodesmatophora</taxon>
        <taxon>Heterotrichea</taxon>
        <taxon>Heterotrichida</taxon>
        <taxon>Blepharismidae</taxon>
        <taxon>Blepharisma</taxon>
    </lineage>
</organism>
<evidence type="ECO:0000256" key="2">
    <source>
        <dbReference type="ARBA" id="ARBA00007524"/>
    </source>
</evidence>
<dbReference type="FunFam" id="1.20.1260.100:FF:000001">
    <property type="entry name" value="translocator protein 2"/>
    <property type="match status" value="1"/>
</dbReference>
<dbReference type="InterPro" id="IPR038330">
    <property type="entry name" value="TspO/MBR-related_sf"/>
</dbReference>
<accession>A0AAU9JY71</accession>
<keyword evidence="5 6" id="KW-0472">Membrane</keyword>
<comment type="subcellular location">
    <subcellularLocation>
        <location evidence="1">Membrane</location>
        <topology evidence="1">Multi-pass membrane protein</topology>
    </subcellularLocation>
</comment>
<proteinExistence type="inferred from homology"/>
<feature type="transmembrane region" description="Helical" evidence="6">
    <location>
        <begin position="126"/>
        <end position="145"/>
    </location>
</feature>
<sequence length="176" mass="20552">MSSYERLNSDQGVESERQRCSNTNKISLFVWIAVLILVGSVSGALTRSQIKNWYTTLNRSPLTPPNIVFPIAWTTLYTMIAICGWMIWKAPLFPKIKLIKELYVLQLILNWSWTPLFFSFHLTGCSLLVIVIMDVAVSLIIYLAYQNLRKVSYLMTPYLLWILFATYLNFYIWQHN</sequence>
<feature type="transmembrane region" description="Helical" evidence="6">
    <location>
        <begin position="67"/>
        <end position="90"/>
    </location>
</feature>
<keyword evidence="3 6" id="KW-0812">Transmembrane</keyword>
<feature type="transmembrane region" description="Helical" evidence="6">
    <location>
        <begin position="26"/>
        <end position="47"/>
    </location>
</feature>